<reference evidence="3" key="1">
    <citation type="journal article" date="2021" name="Microbiol. Resour. Announc.">
        <title>LGAAP: Leishmaniinae Genome Assembly and Annotation Pipeline.</title>
        <authorList>
            <person name="Almutairi H."/>
            <person name="Urbaniak M.D."/>
            <person name="Bates M.D."/>
            <person name="Jariyapan N."/>
            <person name="Kwakye-Nuako G."/>
            <person name="Thomaz-Soccol V."/>
            <person name="Al-Salem W.S."/>
            <person name="Dillon R.J."/>
            <person name="Bates P.A."/>
            <person name="Gatherer D."/>
        </authorList>
    </citation>
    <scope>NUCLEOTIDE SEQUENCE [LARGE SCALE GENOMIC DNA]</scope>
</reference>
<dbReference type="Proteomes" id="UP000674143">
    <property type="component" value="Unassembled WGS sequence"/>
</dbReference>
<dbReference type="EMBL" id="JAFHLR010000030">
    <property type="protein sequence ID" value="KAG5472609.1"/>
    <property type="molecule type" value="Genomic_DNA"/>
</dbReference>
<dbReference type="KEGG" id="loi:92357902"/>
<evidence type="ECO:0000256" key="1">
    <source>
        <dbReference type="SAM" id="SignalP"/>
    </source>
</evidence>
<sequence>MGITLNEFLHCVLLWLATWHAQMLYRLFELAGVAAQVTDLNSLVLNSLLSGRGRGGEGGTPVQVSTLTSRHRLSTCASAHRRSTGRVFSAFAGLQELVLLSSPFECGSLAVAECVPLRRRATVSTCRVENLKRLRQLQHLQEVQLAQTLIRGRELRFFAQLSLLTTLDVSRCPRLSSLKYLARSISLQVARTARCEALMFVAQVGALAPLRIAAFSDNVLLPTEFAPFIAQTALRLQAGYFAHVRCPRDESAVDAAAGLRHIPQSLLRQAAEHSLVVRRA</sequence>
<feature type="signal peptide" evidence="1">
    <location>
        <begin position="1"/>
        <end position="35"/>
    </location>
</feature>
<dbReference type="SUPFAM" id="SSF52058">
    <property type="entry name" value="L domain-like"/>
    <property type="match status" value="1"/>
</dbReference>
<dbReference type="GeneID" id="92357902"/>
<name>A0A836KDT4_9TRYP</name>
<gene>
    <name evidence="2" type="ORF">LSCM4_01929</name>
</gene>
<accession>A0A836KDT4</accession>
<proteinExistence type="predicted"/>
<organism evidence="2 3">
    <name type="scientific">Leishmania orientalis</name>
    <dbReference type="NCBI Taxonomy" id="2249476"/>
    <lineage>
        <taxon>Eukaryota</taxon>
        <taxon>Discoba</taxon>
        <taxon>Euglenozoa</taxon>
        <taxon>Kinetoplastea</taxon>
        <taxon>Metakinetoplastina</taxon>
        <taxon>Trypanosomatida</taxon>
        <taxon>Trypanosomatidae</taxon>
        <taxon>Leishmaniinae</taxon>
        <taxon>Leishmania</taxon>
    </lineage>
</organism>
<protein>
    <recommendedName>
        <fullName evidence="4">Leucine-rich repeat protein</fullName>
    </recommendedName>
</protein>
<comment type="caution">
    <text evidence="2">The sequence shown here is derived from an EMBL/GenBank/DDBJ whole genome shotgun (WGS) entry which is preliminary data.</text>
</comment>
<dbReference type="InterPro" id="IPR032675">
    <property type="entry name" value="LRR_dom_sf"/>
</dbReference>
<reference evidence="3" key="2">
    <citation type="journal article" date="2021" name="Sci. Data">
        <title>Chromosome-scale genome sequencing, assembly and annotation of six genomes from subfamily Leishmaniinae.</title>
        <authorList>
            <person name="Almutairi H."/>
            <person name="Urbaniak M.D."/>
            <person name="Bates M.D."/>
            <person name="Jariyapan N."/>
            <person name="Kwakye-Nuako G."/>
            <person name="Thomaz Soccol V."/>
            <person name="Al-Salem W.S."/>
            <person name="Dillon R.J."/>
            <person name="Bates P.A."/>
            <person name="Gatherer D."/>
        </authorList>
    </citation>
    <scope>NUCLEOTIDE SEQUENCE [LARGE SCALE GENOMIC DNA]</scope>
</reference>
<dbReference type="Gene3D" id="3.80.10.10">
    <property type="entry name" value="Ribonuclease Inhibitor"/>
    <property type="match status" value="1"/>
</dbReference>
<evidence type="ECO:0008006" key="4">
    <source>
        <dbReference type="Google" id="ProtNLM"/>
    </source>
</evidence>
<evidence type="ECO:0000313" key="2">
    <source>
        <dbReference type="EMBL" id="KAG5472609.1"/>
    </source>
</evidence>
<feature type="chain" id="PRO_5032866918" description="Leucine-rich repeat protein" evidence="1">
    <location>
        <begin position="36"/>
        <end position="280"/>
    </location>
</feature>
<dbReference type="AlphaFoldDB" id="A0A836KDT4"/>
<keyword evidence="1" id="KW-0732">Signal</keyword>
<keyword evidence="3" id="KW-1185">Reference proteome</keyword>
<evidence type="ECO:0000313" key="3">
    <source>
        <dbReference type="Proteomes" id="UP000674143"/>
    </source>
</evidence>
<dbReference type="RefSeq" id="XP_067061005.1">
    <property type="nucleotide sequence ID" value="XM_067203968.1"/>
</dbReference>